<feature type="domain" description="U3 small nucleolar RNA-associated protein 13 C-terminal" evidence="7">
    <location>
        <begin position="697"/>
        <end position="873"/>
    </location>
</feature>
<evidence type="ECO:0000259" key="7">
    <source>
        <dbReference type="Pfam" id="PF08625"/>
    </source>
</evidence>
<feature type="repeat" description="WD" evidence="5">
    <location>
        <begin position="390"/>
        <end position="421"/>
    </location>
</feature>
<feature type="region of interest" description="Disordered" evidence="6">
    <location>
        <begin position="806"/>
        <end position="833"/>
    </location>
</feature>
<dbReference type="InterPro" id="IPR036322">
    <property type="entry name" value="WD40_repeat_dom_sf"/>
</dbReference>
<feature type="repeat" description="WD" evidence="5">
    <location>
        <begin position="445"/>
        <end position="479"/>
    </location>
</feature>
<feature type="repeat" description="WD" evidence="5">
    <location>
        <begin position="602"/>
        <end position="643"/>
    </location>
</feature>
<dbReference type="PANTHER" id="PTHR19854:SF15">
    <property type="entry name" value="TRANSDUCIN BETA-LIKE PROTEIN 3"/>
    <property type="match status" value="1"/>
</dbReference>
<dbReference type="AlphaFoldDB" id="A0A1Y2DFV3"/>
<feature type="repeat" description="WD" evidence="5">
    <location>
        <begin position="644"/>
        <end position="676"/>
    </location>
</feature>
<dbReference type="OrthoDB" id="5414888at2759"/>
<dbReference type="Pfam" id="PF00400">
    <property type="entry name" value="WD40"/>
    <property type="match status" value="9"/>
</dbReference>
<dbReference type="PROSITE" id="PS50294">
    <property type="entry name" value="WD_REPEATS_REGION"/>
    <property type="match status" value="7"/>
</dbReference>
<keyword evidence="9" id="KW-1185">Reference proteome</keyword>
<feature type="repeat" description="WD" evidence="5">
    <location>
        <begin position="195"/>
        <end position="236"/>
    </location>
</feature>
<reference evidence="8 9" key="1">
    <citation type="submission" date="2016-07" db="EMBL/GenBank/DDBJ databases">
        <title>Pervasive Adenine N6-methylation of Active Genes in Fungi.</title>
        <authorList>
            <consortium name="DOE Joint Genome Institute"/>
            <person name="Mondo S.J."/>
            <person name="Dannebaum R.O."/>
            <person name="Kuo R.C."/>
            <person name="Labutti K."/>
            <person name="Haridas S."/>
            <person name="Kuo A."/>
            <person name="Salamov A."/>
            <person name="Ahrendt S.R."/>
            <person name="Lipzen A."/>
            <person name="Sullivan W."/>
            <person name="Andreopoulos W.B."/>
            <person name="Clum A."/>
            <person name="Lindquist E."/>
            <person name="Daum C."/>
            <person name="Ramamoorthy G.K."/>
            <person name="Gryganskyi A."/>
            <person name="Culley D."/>
            <person name="Magnuson J.K."/>
            <person name="James T.Y."/>
            <person name="O'Malley M.A."/>
            <person name="Stajich J.E."/>
            <person name="Spatafora J.W."/>
            <person name="Visel A."/>
            <person name="Grigoriev I.V."/>
        </authorList>
    </citation>
    <scope>NUCLEOTIDE SEQUENCE [LARGE SCALE GENOMIC DNA]</scope>
    <source>
        <strain evidence="8 9">62-1032</strain>
    </source>
</reference>
<evidence type="ECO:0000256" key="4">
    <source>
        <dbReference type="ARBA" id="ARBA00023242"/>
    </source>
</evidence>
<evidence type="ECO:0000256" key="6">
    <source>
        <dbReference type="SAM" id="MobiDB-lite"/>
    </source>
</evidence>
<dbReference type="InterPro" id="IPR001680">
    <property type="entry name" value="WD40_rpt"/>
</dbReference>
<feature type="repeat" description="WD" evidence="5">
    <location>
        <begin position="506"/>
        <end position="547"/>
    </location>
</feature>
<gene>
    <name evidence="8" type="ORF">BCR35DRAFT_309513</name>
</gene>
<evidence type="ECO:0000256" key="2">
    <source>
        <dbReference type="ARBA" id="ARBA00022574"/>
    </source>
</evidence>
<protein>
    <submittedName>
        <fullName evidence="8">WD40-repeat-containing domain protein</fullName>
    </submittedName>
</protein>
<dbReference type="InterPro" id="IPR019775">
    <property type="entry name" value="WD40_repeat_CS"/>
</dbReference>
<keyword evidence="3" id="KW-0677">Repeat</keyword>
<evidence type="ECO:0000256" key="5">
    <source>
        <dbReference type="PROSITE-ProRule" id="PRU00221"/>
    </source>
</evidence>
<dbReference type="InterPro" id="IPR013934">
    <property type="entry name" value="Utp13_C"/>
</dbReference>
<name>A0A1Y2DFV3_9BASI</name>
<dbReference type="InterPro" id="IPR020472">
    <property type="entry name" value="WD40_PAC1"/>
</dbReference>
<dbReference type="Pfam" id="PF08625">
    <property type="entry name" value="Utp13"/>
    <property type="match status" value="1"/>
</dbReference>
<sequence length="891" mass="97133">MSNARPKFKTSFKAARTYEPIHTGGKVVLSGDGSWLVSTLNEQALVTDIETGKRIQELKGDTSAVTTLAITPSPASPSAGGFLLTCSRSLALQIYSLPSLELHRTIAKAHEAPIITCAADPTGTLFATGSADGIVKVWDAARAHCTHVFKGHGGVISALVFDILQGGSRARLISGADDCKIRVWDLRTRECLHVLDGHVSVVRGLDVTPDGKLLVSGGRDKVVNVWDLDRGVLRKTMPVFETVESIGLVDVPAEGGKGKGKEGETRRAVFTGGDKGVIRLWDLATSQPIAGKTVKTSGKTHEILDVIHNPSTSTLTAIYVDQNIITRSLPSLSITRQVIGFNDEVIDTAFLTSPTASTSTSPAPESHLAVATNSDLIRVYDLERFNTTLLEGHDDVVLCLAKSSDGELLVSGSKDKTARVWRGVPAKENGEDESAGPTWSCIGSAEGHVESIGAVTVAPRERNFMVTASQDRTAKIWDLAALVDDATSSTDDDDAPLAAIRSLTTQKIHDKDINSLDIAPNDKLLASGSQDRTAKLFSIAYTAKTKSTPATASLNLLGTFKGHKRGVWSVKFSPVDQCIATASGDRTVKLWSLQDFTCVKTFEGHSNSVLRVDFLTRGMQLASCASDGLVKVWNVKDENCATTLDNHEEKIWALAVARDEKVVVSGGADSVITFWEDVTETEELERIADHEAQVLKEQDFENFLSIKDYSNAILLALSLDQPKRLLKLFQEVRAAASEATTSLTGSPHVDAVIKTLSPVDLRQLLFYIKDWNTVARTAEIAQAVLHAVLKYHTAEKVLECLEPKKVEEEEPTFEEEEEEESDKKDKKRKPRKKVEMKAGDILNALIPYTERHMTRADKMVRESFIVEHLLGQMESFEDIDEEEMEVDRAGR</sequence>
<keyword evidence="2 5" id="KW-0853">WD repeat</keyword>
<dbReference type="CDD" id="cd00200">
    <property type="entry name" value="WD40"/>
    <property type="match status" value="2"/>
</dbReference>
<comment type="subcellular location">
    <subcellularLocation>
        <location evidence="1">Nucleus</location>
        <location evidence="1">Nucleolus</location>
    </subcellularLocation>
</comment>
<dbReference type="PROSITE" id="PS50082">
    <property type="entry name" value="WD_REPEATS_2"/>
    <property type="match status" value="9"/>
</dbReference>
<dbReference type="EMBL" id="MCGR01000080">
    <property type="protein sequence ID" value="ORY57986.1"/>
    <property type="molecule type" value="Genomic_DNA"/>
</dbReference>
<feature type="repeat" description="WD" evidence="5">
    <location>
        <begin position="149"/>
        <end position="194"/>
    </location>
</feature>
<dbReference type="InParanoid" id="A0A1Y2DFV3"/>
<dbReference type="GO" id="GO:0000472">
    <property type="term" value="P:endonucleolytic cleavage to generate mature 5'-end of SSU-rRNA from (SSU-rRNA, 5.8S rRNA, LSU-rRNA)"/>
    <property type="evidence" value="ECO:0007669"/>
    <property type="project" value="TreeGrafter"/>
</dbReference>
<proteinExistence type="predicted"/>
<dbReference type="STRING" id="106004.A0A1Y2DFV3"/>
<evidence type="ECO:0000256" key="1">
    <source>
        <dbReference type="ARBA" id="ARBA00004604"/>
    </source>
</evidence>
<dbReference type="Gene3D" id="2.130.10.10">
    <property type="entry name" value="YVTN repeat-like/Quinoprotein amine dehydrogenase"/>
    <property type="match status" value="6"/>
</dbReference>
<dbReference type="PANTHER" id="PTHR19854">
    <property type="entry name" value="TRANSDUCIN BETA-LIKE 3"/>
    <property type="match status" value="1"/>
</dbReference>
<dbReference type="FunCoup" id="A0A1Y2DFV3">
    <property type="interactions" value="616"/>
</dbReference>
<dbReference type="GO" id="GO:0034511">
    <property type="term" value="F:U3 snoRNA binding"/>
    <property type="evidence" value="ECO:0007669"/>
    <property type="project" value="TreeGrafter"/>
</dbReference>
<feature type="repeat" description="WD" evidence="5">
    <location>
        <begin position="107"/>
        <end position="148"/>
    </location>
</feature>
<dbReference type="GO" id="GO:0032040">
    <property type="term" value="C:small-subunit processome"/>
    <property type="evidence" value="ECO:0007669"/>
    <property type="project" value="InterPro"/>
</dbReference>
<evidence type="ECO:0000313" key="8">
    <source>
        <dbReference type="EMBL" id="ORY57986.1"/>
    </source>
</evidence>
<dbReference type="GO" id="GO:0030686">
    <property type="term" value="C:90S preribosome"/>
    <property type="evidence" value="ECO:0007669"/>
    <property type="project" value="TreeGrafter"/>
</dbReference>
<evidence type="ECO:0000256" key="3">
    <source>
        <dbReference type="ARBA" id="ARBA00022737"/>
    </source>
</evidence>
<feature type="repeat" description="WD" evidence="5">
    <location>
        <begin position="560"/>
        <end position="601"/>
    </location>
</feature>
<dbReference type="SMART" id="SM00320">
    <property type="entry name" value="WD40"/>
    <property type="match status" value="12"/>
</dbReference>
<dbReference type="SUPFAM" id="SSF50978">
    <property type="entry name" value="WD40 repeat-like"/>
    <property type="match status" value="2"/>
</dbReference>
<feature type="compositionally biased region" description="Acidic residues" evidence="6">
    <location>
        <begin position="808"/>
        <end position="820"/>
    </location>
</feature>
<evidence type="ECO:0000313" key="9">
    <source>
        <dbReference type="Proteomes" id="UP000193467"/>
    </source>
</evidence>
<organism evidence="8 9">
    <name type="scientific">Leucosporidium creatinivorum</name>
    <dbReference type="NCBI Taxonomy" id="106004"/>
    <lineage>
        <taxon>Eukaryota</taxon>
        <taxon>Fungi</taxon>
        <taxon>Dikarya</taxon>
        <taxon>Basidiomycota</taxon>
        <taxon>Pucciniomycotina</taxon>
        <taxon>Microbotryomycetes</taxon>
        <taxon>Leucosporidiales</taxon>
        <taxon>Leucosporidium</taxon>
    </lineage>
</organism>
<dbReference type="Proteomes" id="UP000193467">
    <property type="component" value="Unassembled WGS sequence"/>
</dbReference>
<comment type="caution">
    <text evidence="8">The sequence shown here is derived from an EMBL/GenBank/DDBJ whole genome shotgun (WGS) entry which is preliminary data.</text>
</comment>
<dbReference type="InterPro" id="IPR015943">
    <property type="entry name" value="WD40/YVTN_repeat-like_dom_sf"/>
</dbReference>
<accession>A0A1Y2DFV3</accession>
<dbReference type="GO" id="GO:0000480">
    <property type="term" value="P:endonucleolytic cleavage in 5'-ETS of tricistronic rRNA transcript (SSU-rRNA, 5.8S rRNA, LSU-rRNA)"/>
    <property type="evidence" value="ECO:0007669"/>
    <property type="project" value="TreeGrafter"/>
</dbReference>
<dbReference type="PRINTS" id="PR00320">
    <property type="entry name" value="GPROTEINBRPT"/>
</dbReference>
<dbReference type="PROSITE" id="PS00678">
    <property type="entry name" value="WD_REPEATS_1"/>
    <property type="match status" value="4"/>
</dbReference>
<keyword evidence="4" id="KW-0539">Nucleus</keyword>